<dbReference type="NCBIfam" id="TIGR00128">
    <property type="entry name" value="fabD"/>
    <property type="match status" value="1"/>
</dbReference>
<evidence type="ECO:0000313" key="9">
    <source>
        <dbReference type="Proteomes" id="UP000016064"/>
    </source>
</evidence>
<dbReference type="PANTHER" id="PTHR42681">
    <property type="entry name" value="MALONYL-COA-ACYL CARRIER PROTEIN TRANSACYLASE, MITOCHONDRIAL"/>
    <property type="match status" value="1"/>
</dbReference>
<dbReference type="SUPFAM" id="SSF52151">
    <property type="entry name" value="FabD/lysophospholipase-like"/>
    <property type="match status" value="1"/>
</dbReference>
<dbReference type="InterPro" id="IPR024925">
    <property type="entry name" value="Malonyl_CoA-ACP_transAc"/>
</dbReference>
<dbReference type="EC" id="2.3.1.39" evidence="1 6"/>
<feature type="domain" description="Malonyl-CoA:ACP transacylase (MAT)" evidence="7">
    <location>
        <begin position="6"/>
        <end position="298"/>
    </location>
</feature>
<evidence type="ECO:0000256" key="6">
    <source>
        <dbReference type="PIRNR" id="PIRNR000446"/>
    </source>
</evidence>
<evidence type="ECO:0000256" key="3">
    <source>
        <dbReference type="ARBA" id="ARBA00022679"/>
    </source>
</evidence>
<organism evidence="8 9">
    <name type="scientific">Chlamydia ibidis 10-1398/6</name>
    <dbReference type="NCBI Taxonomy" id="1046581"/>
    <lineage>
        <taxon>Bacteria</taxon>
        <taxon>Pseudomonadati</taxon>
        <taxon>Chlamydiota</taxon>
        <taxon>Chlamydiia</taxon>
        <taxon>Chlamydiales</taxon>
        <taxon>Chlamydiaceae</taxon>
        <taxon>Chlamydia/Chlamydophila group</taxon>
        <taxon>Chlamydia</taxon>
    </lineage>
</organism>
<dbReference type="InterPro" id="IPR016036">
    <property type="entry name" value="Malonyl_transacylase_ACP-bd"/>
</dbReference>
<evidence type="ECO:0000313" key="8">
    <source>
        <dbReference type="EMBL" id="EQM62736.1"/>
    </source>
</evidence>
<reference evidence="8 9" key="1">
    <citation type="submission" date="2013-07" db="EMBL/GenBank/DDBJ databases">
        <title>Isolation of a new Chlamydia species from the feral Sacred Ibis (Threskiornis aethiopicus): Chlamydia ibidis.</title>
        <authorList>
            <person name="Vorimore F."/>
            <person name="Hsia R.-C."/>
            <person name="Huot-Creasy H."/>
            <person name="Bastian S."/>
            <person name="Deruyter L."/>
            <person name="Passet A."/>
            <person name="Sachse K."/>
            <person name="Bavoil P."/>
            <person name="Myers G."/>
            <person name="Laroucau K."/>
        </authorList>
    </citation>
    <scope>NUCLEOTIDE SEQUENCE [LARGE SCALE GENOMIC DNA]</scope>
    <source>
        <strain evidence="8 9">10-1398/6</strain>
    </source>
</reference>
<evidence type="ECO:0000256" key="1">
    <source>
        <dbReference type="ARBA" id="ARBA00013258"/>
    </source>
</evidence>
<dbReference type="InterPro" id="IPR001227">
    <property type="entry name" value="Ac_transferase_dom_sf"/>
</dbReference>
<keyword evidence="3 6" id="KW-0808">Transferase</keyword>
<dbReference type="PANTHER" id="PTHR42681:SF1">
    <property type="entry name" value="MALONYL-COA-ACYL CARRIER PROTEIN TRANSACYLASE, MITOCHONDRIAL"/>
    <property type="match status" value="1"/>
</dbReference>
<dbReference type="InterPro" id="IPR004410">
    <property type="entry name" value="Malonyl_CoA-ACP_transAc_FabD"/>
</dbReference>
<name>A0ABP2XE53_9CHLA</name>
<dbReference type="RefSeq" id="WP_020370107.1">
    <property type="nucleotide sequence ID" value="NZ_APJW01000002.1"/>
</dbReference>
<proteinExistence type="inferred from homology"/>
<dbReference type="Gene3D" id="3.30.70.250">
    <property type="entry name" value="Malonyl-CoA ACP transacylase, ACP-binding"/>
    <property type="match status" value="1"/>
</dbReference>
<dbReference type="SMART" id="SM00827">
    <property type="entry name" value="PKS_AT"/>
    <property type="match status" value="1"/>
</dbReference>
<dbReference type="SUPFAM" id="SSF55048">
    <property type="entry name" value="Probable ACP-binding domain of malonyl-CoA ACP transacylase"/>
    <property type="match status" value="1"/>
</dbReference>
<evidence type="ECO:0000259" key="7">
    <source>
        <dbReference type="SMART" id="SM00827"/>
    </source>
</evidence>
<evidence type="ECO:0000256" key="5">
    <source>
        <dbReference type="ARBA" id="ARBA00048462"/>
    </source>
</evidence>
<dbReference type="Proteomes" id="UP000016064">
    <property type="component" value="Unassembled WGS sequence"/>
</dbReference>
<dbReference type="Pfam" id="PF00698">
    <property type="entry name" value="Acyl_transf_1"/>
    <property type="match status" value="1"/>
</dbReference>
<evidence type="ECO:0000256" key="2">
    <source>
        <dbReference type="ARBA" id="ARBA00018953"/>
    </source>
</evidence>
<comment type="catalytic activity">
    <reaction evidence="5 6">
        <text>holo-[ACP] + malonyl-CoA = malonyl-[ACP] + CoA</text>
        <dbReference type="Rhea" id="RHEA:41792"/>
        <dbReference type="Rhea" id="RHEA-COMP:9623"/>
        <dbReference type="Rhea" id="RHEA-COMP:9685"/>
        <dbReference type="ChEBI" id="CHEBI:57287"/>
        <dbReference type="ChEBI" id="CHEBI:57384"/>
        <dbReference type="ChEBI" id="CHEBI:64479"/>
        <dbReference type="ChEBI" id="CHEBI:78449"/>
        <dbReference type="EC" id="2.3.1.39"/>
    </reaction>
</comment>
<comment type="caution">
    <text evidence="8">The sequence shown here is derived from an EMBL/GenBank/DDBJ whole genome shotgun (WGS) entry which is preliminary data.</text>
</comment>
<accession>A0ABP2XE53</accession>
<dbReference type="Gene3D" id="3.40.366.10">
    <property type="entry name" value="Malonyl-Coenzyme A Acyl Carrier Protein, domain 2"/>
    <property type="match status" value="1"/>
</dbReference>
<keyword evidence="9" id="KW-1185">Reference proteome</keyword>
<comment type="similarity">
    <text evidence="6">Belongs to the fabD family.</text>
</comment>
<dbReference type="PIRSF" id="PIRSF000446">
    <property type="entry name" value="Mct"/>
    <property type="match status" value="1"/>
</dbReference>
<dbReference type="EMBL" id="APJW01000002">
    <property type="protein sequence ID" value="EQM62736.1"/>
    <property type="molecule type" value="Genomic_DNA"/>
</dbReference>
<dbReference type="GO" id="GO:0004314">
    <property type="term" value="F:[acyl-carrier-protein] S-malonyltransferase activity"/>
    <property type="evidence" value="ECO:0007669"/>
    <property type="project" value="UniProtKB-EC"/>
</dbReference>
<dbReference type="InterPro" id="IPR016035">
    <property type="entry name" value="Acyl_Trfase/lysoPLipase"/>
</dbReference>
<sequence length="306" mass="33479">MKFGLLFPGQGSQYVGMGKDLADAYPEARELFEQADDFLGFSLSSVMFSGPEERLLETAYSQLAIYLHSLCVLRVLSSRSSITPSVVSGLSLGEYTALCASDRISFVEGLDIIDKRARFMNDACRQSPGSMAAILGLSADIIEQNLKSLGNGIWVANYNAPKQIVVAGILEKVEQAVSLFQELGAKRAVMLKVFGAFHSPLMEVAQDLLAPYLYDLNIKSSSIPLISNVLSKPILDAEEIRQCLVKQMTSPTLWYQSCQQMDPMVDRFLEVGPGRVLCGLHRSIGLSKPINALGTAENIEKFLAEL</sequence>
<evidence type="ECO:0000256" key="4">
    <source>
        <dbReference type="ARBA" id="ARBA00023315"/>
    </source>
</evidence>
<gene>
    <name evidence="8" type="primary">fabD</name>
    <name evidence="8" type="ORF">H359_0549</name>
</gene>
<keyword evidence="4 6" id="KW-0012">Acyltransferase</keyword>
<dbReference type="InterPro" id="IPR014043">
    <property type="entry name" value="Acyl_transferase_dom"/>
</dbReference>
<dbReference type="InterPro" id="IPR050858">
    <property type="entry name" value="Mal-CoA-ACP_Trans/PKS_FabD"/>
</dbReference>
<protein>
    <recommendedName>
        <fullName evidence="2 6">Malonyl CoA-acyl carrier protein transacylase</fullName>
        <ecNumber evidence="1 6">2.3.1.39</ecNumber>
    </recommendedName>
</protein>